<evidence type="ECO:0000313" key="4">
    <source>
        <dbReference type="Proteomes" id="UP000263486"/>
    </source>
</evidence>
<dbReference type="EMBL" id="QUAJ01000007">
    <property type="protein sequence ID" value="REI41846.1"/>
    <property type="molecule type" value="Genomic_DNA"/>
</dbReference>
<comment type="caution">
    <text evidence="3">The sequence shown here is derived from an EMBL/GenBank/DDBJ whole genome shotgun (WGS) entry which is preliminary data.</text>
</comment>
<dbReference type="PANTHER" id="PTHR43581:SF2">
    <property type="entry name" value="EXCINUCLEASE ATPASE SUBUNIT"/>
    <property type="match status" value="1"/>
</dbReference>
<sequence length="451" mass="53522">MHIKNLTIKNWKSIDETHIEFENFLLFIGQSNHGKSNILSAILLFFDKIIFKNKHSYRMNIPTELIITFDSLRLKELNVFKDIKNTEDEIVIKKVLSADKKQYFYKNNNEFHPLSEHLEYYIRENIEIIFIPSFSASSNKTILDIYEKIILVLTNNNKLVYVEKLIDKLDLEMQYLEERYASRGLQREVMFRMMRRIASVTKSTRYNLLGNTIIMYEEPELYLHPQAERELHSVMTNIARYGGQIYVTTHSSSFIELNNYKSICLVRKNDDGTHVMQHKGDLFKGDEIKNFNMNYWMNPDRGELFFAKKVILVEGQTDKIIIPFLAKKLGVYKYEYSIVECGSKSSIPQFIRLLNEYKIPYVAVYDKDEHLWRDYESKIKSRRDNKYLKQLIHENIGEIVEFTNDIEEELEGKDRIKKNYKNKPFIAIKNISGENYIVPDGLKKKILKIYK</sequence>
<gene>
    <name evidence="3" type="ORF">DYH56_05380</name>
</gene>
<feature type="domain" description="Endonuclease GajA/Old nuclease/RecF-like AAA" evidence="1">
    <location>
        <begin position="1"/>
        <end position="122"/>
    </location>
</feature>
<accession>A0ABX9KI57</accession>
<dbReference type="SUPFAM" id="SSF52540">
    <property type="entry name" value="P-loop containing nucleoside triphosphate hydrolases"/>
    <property type="match status" value="1"/>
</dbReference>
<keyword evidence="4" id="KW-1185">Reference proteome</keyword>
<feature type="domain" description="OLD protein-like TOPRIM" evidence="2">
    <location>
        <begin position="305"/>
        <end position="368"/>
    </location>
</feature>
<dbReference type="Pfam" id="PF20469">
    <property type="entry name" value="OLD-like_TOPRIM"/>
    <property type="match status" value="1"/>
</dbReference>
<proteinExistence type="predicted"/>
<dbReference type="InterPro" id="IPR051396">
    <property type="entry name" value="Bact_Antivir_Def_Nuclease"/>
</dbReference>
<evidence type="ECO:0000259" key="2">
    <source>
        <dbReference type="Pfam" id="PF20469"/>
    </source>
</evidence>
<reference evidence="3 4" key="1">
    <citation type="submission" date="2018-08" db="EMBL/GenBank/DDBJ databases">
        <title>Draft genome sequence of Psychrilyobacter sp. strain SD5 isolated from Black Sea water.</title>
        <authorList>
            <person name="Yadav S."/>
            <person name="Villanueva L."/>
            <person name="Damste J.S.S."/>
        </authorList>
    </citation>
    <scope>NUCLEOTIDE SEQUENCE [LARGE SCALE GENOMIC DNA]</scope>
    <source>
        <strain evidence="3 4">SD5</strain>
    </source>
</reference>
<dbReference type="InterPro" id="IPR027417">
    <property type="entry name" value="P-loop_NTPase"/>
</dbReference>
<dbReference type="PANTHER" id="PTHR43581">
    <property type="entry name" value="ATP/GTP PHOSPHATASE"/>
    <property type="match status" value="1"/>
</dbReference>
<evidence type="ECO:0000313" key="3">
    <source>
        <dbReference type="EMBL" id="REI41846.1"/>
    </source>
</evidence>
<keyword evidence="3" id="KW-0540">Nuclease</keyword>
<dbReference type="Pfam" id="PF13175">
    <property type="entry name" value="AAA_15"/>
    <property type="match status" value="2"/>
</dbReference>
<dbReference type="GO" id="GO:0004519">
    <property type="term" value="F:endonuclease activity"/>
    <property type="evidence" value="ECO:0007669"/>
    <property type="project" value="UniProtKB-KW"/>
</dbReference>
<protein>
    <submittedName>
        <fullName evidence="3">ATP-dependent endonuclease</fullName>
    </submittedName>
</protein>
<dbReference type="InterPro" id="IPR041685">
    <property type="entry name" value="AAA_GajA/Old/RecF-like"/>
</dbReference>
<dbReference type="InterPro" id="IPR034139">
    <property type="entry name" value="TOPRIM_OLD"/>
</dbReference>
<dbReference type="Proteomes" id="UP000263486">
    <property type="component" value="Unassembled WGS sequence"/>
</dbReference>
<dbReference type="CDD" id="cd01026">
    <property type="entry name" value="TOPRIM_OLD"/>
    <property type="match status" value="1"/>
</dbReference>
<organism evidence="3 4">
    <name type="scientific">Psychrilyobacter piezotolerans</name>
    <dbReference type="NCBI Taxonomy" id="2293438"/>
    <lineage>
        <taxon>Bacteria</taxon>
        <taxon>Fusobacteriati</taxon>
        <taxon>Fusobacteriota</taxon>
        <taxon>Fusobacteriia</taxon>
        <taxon>Fusobacteriales</taxon>
        <taxon>Fusobacteriaceae</taxon>
        <taxon>Psychrilyobacter</taxon>
    </lineage>
</organism>
<keyword evidence="3" id="KW-0255">Endonuclease</keyword>
<dbReference type="Gene3D" id="3.40.50.300">
    <property type="entry name" value="P-loop containing nucleotide triphosphate hydrolases"/>
    <property type="match status" value="1"/>
</dbReference>
<keyword evidence="3" id="KW-0378">Hydrolase</keyword>
<feature type="domain" description="Endonuclease GajA/Old nuclease/RecF-like AAA" evidence="1">
    <location>
        <begin position="142"/>
        <end position="255"/>
    </location>
</feature>
<name>A0ABX9KI57_9FUSO</name>
<dbReference type="RefSeq" id="WP_114641843.1">
    <property type="nucleotide sequence ID" value="NZ_JAACIO010000006.1"/>
</dbReference>
<evidence type="ECO:0000259" key="1">
    <source>
        <dbReference type="Pfam" id="PF13175"/>
    </source>
</evidence>